<sequence>MSKDYMRYDRMVEDALRGVVRRALNEAAAQGLPGNHHFYLTFRTHAPGVDIPSYLVERYPNEMTIVLQFQFYGLEAAEDHFVVTLSFNNQQERLQIPYAAISVFADPSVNFALQFQAADDDIKELDVEGEEFEPTSSEAPRALPPAAPKPALPPRTDGDGAEVVSLDQFRRK</sequence>
<feature type="region of interest" description="Disordered" evidence="1">
    <location>
        <begin position="128"/>
        <end position="172"/>
    </location>
</feature>
<keyword evidence="3" id="KW-1185">Reference proteome</keyword>
<evidence type="ECO:0000256" key="1">
    <source>
        <dbReference type="SAM" id="MobiDB-lite"/>
    </source>
</evidence>
<dbReference type="Proteomes" id="UP000681075">
    <property type="component" value="Unassembled WGS sequence"/>
</dbReference>
<dbReference type="RefSeq" id="WP_420244436.1">
    <property type="nucleotide sequence ID" value="NZ_BOPV01000001.1"/>
</dbReference>
<dbReference type="Pfam" id="PF04386">
    <property type="entry name" value="SspB"/>
    <property type="match status" value="1"/>
</dbReference>
<accession>A0A8S8XEP7</accession>
<dbReference type="SUPFAM" id="SSF101738">
    <property type="entry name" value="SspB-like"/>
    <property type="match status" value="1"/>
</dbReference>
<name>A0A8S8XEP7_9PROT</name>
<proteinExistence type="predicted"/>
<reference evidence="2" key="1">
    <citation type="submission" date="2021-02" db="EMBL/GenBank/DDBJ databases">
        <title>Genome sequence of Rhodospirillales sp. strain TMPK1 isolated from soil.</title>
        <authorList>
            <person name="Nakai R."/>
            <person name="Kusada H."/>
            <person name="Tamaki H."/>
        </authorList>
    </citation>
    <scope>NUCLEOTIDE SEQUENCE</scope>
    <source>
        <strain evidence="2">TMPK1</strain>
    </source>
</reference>
<feature type="compositionally biased region" description="Pro residues" evidence="1">
    <location>
        <begin position="142"/>
        <end position="153"/>
    </location>
</feature>
<evidence type="ECO:0008006" key="4">
    <source>
        <dbReference type="Google" id="ProtNLM"/>
    </source>
</evidence>
<dbReference type="InterPro" id="IPR036760">
    <property type="entry name" value="SspB-like_sf"/>
</dbReference>
<dbReference type="Gene3D" id="2.30.30.220">
    <property type="entry name" value="SspB-like"/>
    <property type="match status" value="1"/>
</dbReference>
<dbReference type="EMBL" id="BOPV01000001">
    <property type="protein sequence ID" value="GIL41094.1"/>
    <property type="molecule type" value="Genomic_DNA"/>
</dbReference>
<protein>
    <recommendedName>
        <fullName evidence="4">Stringent starvation protein B</fullName>
    </recommendedName>
</protein>
<evidence type="ECO:0000313" key="3">
    <source>
        <dbReference type="Proteomes" id="UP000681075"/>
    </source>
</evidence>
<dbReference type="InterPro" id="IPR007481">
    <property type="entry name" value="SspB"/>
</dbReference>
<comment type="caution">
    <text evidence="2">The sequence shown here is derived from an EMBL/GenBank/DDBJ whole genome shotgun (WGS) entry which is preliminary data.</text>
</comment>
<gene>
    <name evidence="2" type="ORF">TMPK1_33310</name>
</gene>
<evidence type="ECO:0000313" key="2">
    <source>
        <dbReference type="EMBL" id="GIL41094.1"/>
    </source>
</evidence>
<organism evidence="2 3">
    <name type="scientific">Roseiterribacter gracilis</name>
    <dbReference type="NCBI Taxonomy" id="2812848"/>
    <lineage>
        <taxon>Bacteria</taxon>
        <taxon>Pseudomonadati</taxon>
        <taxon>Pseudomonadota</taxon>
        <taxon>Alphaproteobacteria</taxon>
        <taxon>Rhodospirillales</taxon>
        <taxon>Roseiterribacteraceae</taxon>
        <taxon>Roseiterribacter</taxon>
    </lineage>
</organism>
<dbReference type="AlphaFoldDB" id="A0A8S8XEP7"/>